<reference evidence="2 3" key="1">
    <citation type="journal article" date="2015" name="Nature">
        <title>rRNA introns, odd ribosomes, and small enigmatic genomes across a large radiation of phyla.</title>
        <authorList>
            <person name="Brown C.T."/>
            <person name="Hug L.A."/>
            <person name="Thomas B.C."/>
            <person name="Sharon I."/>
            <person name="Castelle C.J."/>
            <person name="Singh A."/>
            <person name="Wilkins M.J."/>
            <person name="Williams K.H."/>
            <person name="Banfield J.F."/>
        </authorList>
    </citation>
    <scope>NUCLEOTIDE SEQUENCE [LARGE SCALE GENOMIC DNA]</scope>
</reference>
<protein>
    <submittedName>
        <fullName evidence="2">Uncharacterized protein</fullName>
    </submittedName>
</protein>
<evidence type="ECO:0000313" key="2">
    <source>
        <dbReference type="EMBL" id="KKQ35250.1"/>
    </source>
</evidence>
<feature type="compositionally biased region" description="Low complexity" evidence="1">
    <location>
        <begin position="200"/>
        <end position="211"/>
    </location>
</feature>
<organism evidence="2 3">
    <name type="scientific">candidate division WS6 bacterium GW2011_GWA2_37_6</name>
    <dbReference type="NCBI Taxonomy" id="1619087"/>
    <lineage>
        <taxon>Bacteria</taxon>
        <taxon>Candidatus Dojkabacteria</taxon>
    </lineage>
</organism>
<gene>
    <name evidence="2" type="ORF">US52_C0030G0002</name>
</gene>
<dbReference type="Proteomes" id="UP000034852">
    <property type="component" value="Unassembled WGS sequence"/>
</dbReference>
<accession>A0A0G0H9P2</accession>
<feature type="region of interest" description="Disordered" evidence="1">
    <location>
        <begin position="189"/>
        <end position="211"/>
    </location>
</feature>
<name>A0A0G0H9P2_9BACT</name>
<evidence type="ECO:0000313" key="3">
    <source>
        <dbReference type="Proteomes" id="UP000034852"/>
    </source>
</evidence>
<sequence>MDVPLKHIYDFNPTLSPEVSTLMSSIELSLIQDYPDEIIQIIPLTYEPKRSGKGNVATIFDCDILVSTDRTGHAYDGFRTRIASIVKATIESCGYKVPESFTDAFRPFNLKWLKDPSNPDLQKYIDSLVNGVGNSNEKNIDLRAIHGLLPFILNNAITDEFLYHLRTDRDSEYFIGFILQAVSKEMRHMESSDPLSRANTSASTSTSGEPT</sequence>
<dbReference type="AlphaFoldDB" id="A0A0G0H9P2"/>
<evidence type="ECO:0000256" key="1">
    <source>
        <dbReference type="SAM" id="MobiDB-lite"/>
    </source>
</evidence>
<proteinExistence type="predicted"/>
<dbReference type="EMBL" id="LBTH01000030">
    <property type="protein sequence ID" value="KKQ35250.1"/>
    <property type="molecule type" value="Genomic_DNA"/>
</dbReference>
<comment type="caution">
    <text evidence="2">The sequence shown here is derived from an EMBL/GenBank/DDBJ whole genome shotgun (WGS) entry which is preliminary data.</text>
</comment>